<proteinExistence type="inferred from homology"/>
<gene>
    <name evidence="9" type="ORF">GCM10007913_25110</name>
</gene>
<comment type="caution">
    <text evidence="9">The sequence shown here is derived from an EMBL/GenBank/DDBJ whole genome shotgun (WGS) entry which is preliminary data.</text>
</comment>
<keyword evidence="5 7" id="KW-1133">Transmembrane helix</keyword>
<accession>A0ABQ5UER3</accession>
<name>A0ABQ5UER3_9HYPH</name>
<feature type="transmembrane region" description="Helical" evidence="7">
    <location>
        <begin position="104"/>
        <end position="128"/>
    </location>
</feature>
<comment type="subcellular location">
    <subcellularLocation>
        <location evidence="1 7">Cell membrane</location>
        <topology evidence="1 7">Multi-pass membrane protein</topology>
    </subcellularLocation>
</comment>
<dbReference type="Gene3D" id="1.10.3720.10">
    <property type="entry name" value="MetI-like"/>
    <property type="match status" value="1"/>
</dbReference>
<feature type="domain" description="ABC transmembrane type-1" evidence="8">
    <location>
        <begin position="98"/>
        <end position="299"/>
    </location>
</feature>
<keyword evidence="3" id="KW-1003">Cell membrane</keyword>
<feature type="transmembrane region" description="Helical" evidence="7">
    <location>
        <begin position="140"/>
        <end position="161"/>
    </location>
</feature>
<dbReference type="CDD" id="cd06261">
    <property type="entry name" value="TM_PBP2"/>
    <property type="match status" value="1"/>
</dbReference>
<organism evidence="9 10">
    <name type="scientific">Devosia yakushimensis</name>
    <dbReference type="NCBI Taxonomy" id="470028"/>
    <lineage>
        <taxon>Bacteria</taxon>
        <taxon>Pseudomonadati</taxon>
        <taxon>Pseudomonadota</taxon>
        <taxon>Alphaproteobacteria</taxon>
        <taxon>Hyphomicrobiales</taxon>
        <taxon>Devosiaceae</taxon>
        <taxon>Devosia</taxon>
    </lineage>
</organism>
<evidence type="ECO:0000256" key="5">
    <source>
        <dbReference type="ARBA" id="ARBA00022989"/>
    </source>
</evidence>
<dbReference type="PANTHER" id="PTHR43163">
    <property type="entry name" value="DIPEPTIDE TRANSPORT SYSTEM PERMEASE PROTEIN DPPB-RELATED"/>
    <property type="match status" value="1"/>
</dbReference>
<dbReference type="RefSeq" id="WP_284391263.1">
    <property type="nucleotide sequence ID" value="NZ_BSNG01000001.1"/>
</dbReference>
<feature type="transmembrane region" description="Helical" evidence="7">
    <location>
        <begin position="230"/>
        <end position="256"/>
    </location>
</feature>
<dbReference type="Pfam" id="PF00528">
    <property type="entry name" value="BPD_transp_1"/>
    <property type="match status" value="1"/>
</dbReference>
<dbReference type="Pfam" id="PF19300">
    <property type="entry name" value="BPD_transp_1_N"/>
    <property type="match status" value="1"/>
</dbReference>
<dbReference type="EMBL" id="BSNG01000001">
    <property type="protein sequence ID" value="GLQ10579.1"/>
    <property type="molecule type" value="Genomic_DNA"/>
</dbReference>
<dbReference type="PROSITE" id="PS50928">
    <property type="entry name" value="ABC_TM1"/>
    <property type="match status" value="1"/>
</dbReference>
<evidence type="ECO:0000256" key="7">
    <source>
        <dbReference type="RuleBase" id="RU363032"/>
    </source>
</evidence>
<keyword evidence="2 7" id="KW-0813">Transport</keyword>
<feature type="transmembrane region" description="Helical" evidence="7">
    <location>
        <begin position="276"/>
        <end position="299"/>
    </location>
</feature>
<evidence type="ECO:0000256" key="3">
    <source>
        <dbReference type="ARBA" id="ARBA00022475"/>
    </source>
</evidence>
<evidence type="ECO:0000256" key="4">
    <source>
        <dbReference type="ARBA" id="ARBA00022692"/>
    </source>
</evidence>
<dbReference type="SUPFAM" id="SSF161098">
    <property type="entry name" value="MetI-like"/>
    <property type="match status" value="1"/>
</dbReference>
<evidence type="ECO:0000313" key="10">
    <source>
        <dbReference type="Proteomes" id="UP001161406"/>
    </source>
</evidence>
<keyword evidence="10" id="KW-1185">Reference proteome</keyword>
<dbReference type="InterPro" id="IPR045621">
    <property type="entry name" value="BPD_transp_1_N"/>
</dbReference>
<evidence type="ECO:0000256" key="6">
    <source>
        <dbReference type="ARBA" id="ARBA00023136"/>
    </source>
</evidence>
<dbReference type="InterPro" id="IPR035906">
    <property type="entry name" value="MetI-like_sf"/>
</dbReference>
<comment type="similarity">
    <text evidence="7">Belongs to the binding-protein-dependent transport system permease family.</text>
</comment>
<keyword evidence="6 7" id="KW-0472">Membrane</keyword>
<feature type="transmembrane region" description="Helical" evidence="7">
    <location>
        <begin position="173"/>
        <end position="196"/>
    </location>
</feature>
<evidence type="ECO:0000313" key="9">
    <source>
        <dbReference type="EMBL" id="GLQ10579.1"/>
    </source>
</evidence>
<keyword evidence="4 7" id="KW-0812">Transmembrane</keyword>
<protein>
    <submittedName>
        <fullName evidence="9">Peptide ABC transporter permease</fullName>
    </submittedName>
</protein>
<dbReference type="PANTHER" id="PTHR43163:SF6">
    <property type="entry name" value="DIPEPTIDE TRANSPORT SYSTEM PERMEASE PROTEIN DPPB-RELATED"/>
    <property type="match status" value="1"/>
</dbReference>
<reference evidence="9" key="1">
    <citation type="journal article" date="2014" name="Int. J. Syst. Evol. Microbiol.">
        <title>Complete genome of a new Firmicutes species belonging to the dominant human colonic microbiota ('Ruminococcus bicirculans') reveals two chromosomes and a selective capacity to utilize plant glucans.</title>
        <authorList>
            <consortium name="NISC Comparative Sequencing Program"/>
            <person name="Wegmann U."/>
            <person name="Louis P."/>
            <person name="Goesmann A."/>
            <person name="Henrissat B."/>
            <person name="Duncan S.H."/>
            <person name="Flint H.J."/>
        </authorList>
    </citation>
    <scope>NUCLEOTIDE SEQUENCE</scope>
    <source>
        <strain evidence="9">NBRC 103855</strain>
    </source>
</reference>
<reference evidence="9" key="2">
    <citation type="submission" date="2023-01" db="EMBL/GenBank/DDBJ databases">
        <title>Draft genome sequence of Devosia yakushimensis strain NBRC 103855.</title>
        <authorList>
            <person name="Sun Q."/>
            <person name="Mori K."/>
        </authorList>
    </citation>
    <scope>NUCLEOTIDE SEQUENCE</scope>
    <source>
        <strain evidence="9">NBRC 103855</strain>
    </source>
</reference>
<evidence type="ECO:0000259" key="8">
    <source>
        <dbReference type="PROSITE" id="PS50928"/>
    </source>
</evidence>
<evidence type="ECO:0000256" key="2">
    <source>
        <dbReference type="ARBA" id="ARBA00022448"/>
    </source>
</evidence>
<evidence type="ECO:0000256" key="1">
    <source>
        <dbReference type="ARBA" id="ARBA00004651"/>
    </source>
</evidence>
<dbReference type="InterPro" id="IPR000515">
    <property type="entry name" value="MetI-like"/>
</dbReference>
<sequence>MTRAVANRIGQALIVLLLAFTASFLLLQALPGDAILIKYQNPEMGLSPEQIAEIRILYGADAPLWAQYGNTIWNFLQGSFGYSVQAGVPVNTLLATNLPPTLRLAALGLLVAVVLAFCLAFAATLAPFRWLRNLLATLPALMISVPVFWLGIMLIQIFSFRLRLVPIINPNEFQALILPVLTLALPIAAPLAQILIRSLDEVEAQPFVSVARAKGATRRGVLWRHVLRNALLPVLTIAGLLFGELLAGAVVTETVFGINGLGRITEQAVSNQDTAVLQAIVILAALGFVIINLAVDLIAPLIDPRLNRKLGADA</sequence>
<dbReference type="Proteomes" id="UP001161406">
    <property type="component" value="Unassembled WGS sequence"/>
</dbReference>